<dbReference type="GO" id="GO:0046933">
    <property type="term" value="F:proton-transporting ATP synthase activity, rotational mechanism"/>
    <property type="evidence" value="ECO:0007669"/>
    <property type="project" value="UniProtKB-UniRule"/>
</dbReference>
<dbReference type="KEGG" id="saca:FFV09_08500"/>
<evidence type="ECO:0000256" key="3">
    <source>
        <dbReference type="ARBA" id="ARBA00022448"/>
    </source>
</evidence>
<keyword evidence="7 11" id="KW-1133">Transmembrane helix</keyword>
<accession>A0A4Y6UUT6</accession>
<comment type="similarity">
    <text evidence="2 11 12">Belongs to the ATPase A chain family.</text>
</comment>
<dbReference type="GO" id="GO:0045259">
    <property type="term" value="C:proton-transporting ATP synthase complex"/>
    <property type="evidence" value="ECO:0007669"/>
    <property type="project" value="UniProtKB-KW"/>
</dbReference>
<dbReference type="EMBL" id="CP041217">
    <property type="protein sequence ID" value="QDH20884.1"/>
    <property type="molecule type" value="Genomic_DNA"/>
</dbReference>
<evidence type="ECO:0000313" key="13">
    <source>
        <dbReference type="EMBL" id="QDH20884.1"/>
    </source>
</evidence>
<evidence type="ECO:0000256" key="9">
    <source>
        <dbReference type="ARBA" id="ARBA00023136"/>
    </source>
</evidence>
<dbReference type="RefSeq" id="WP_141447433.1">
    <property type="nucleotide sequence ID" value="NZ_CP041217.1"/>
</dbReference>
<keyword evidence="4 11" id="KW-0138">CF(0)</keyword>
<dbReference type="PROSITE" id="PS00449">
    <property type="entry name" value="ATPASE_A"/>
    <property type="match status" value="1"/>
</dbReference>
<dbReference type="CDD" id="cd00310">
    <property type="entry name" value="ATP-synt_Fo_a_6"/>
    <property type="match status" value="1"/>
</dbReference>
<feature type="transmembrane region" description="Helical" evidence="11">
    <location>
        <begin position="16"/>
        <end position="37"/>
    </location>
</feature>
<keyword evidence="8 11" id="KW-0406">Ion transport</keyword>
<feature type="transmembrane region" description="Helical" evidence="11">
    <location>
        <begin position="202"/>
        <end position="229"/>
    </location>
</feature>
<dbReference type="HAMAP" id="MF_01393">
    <property type="entry name" value="ATP_synth_a_bact"/>
    <property type="match status" value="1"/>
</dbReference>
<feature type="transmembrane region" description="Helical" evidence="11">
    <location>
        <begin position="75"/>
        <end position="98"/>
    </location>
</feature>
<dbReference type="Proteomes" id="UP000316968">
    <property type="component" value="Chromosome"/>
</dbReference>
<dbReference type="InterPro" id="IPR035908">
    <property type="entry name" value="F0_ATP_A_sf"/>
</dbReference>
<feature type="transmembrane region" description="Helical" evidence="11">
    <location>
        <begin position="235"/>
        <end position="260"/>
    </location>
</feature>
<sequence length="270" mass="29860">MHEAPIIMLGGMRFDLSIILMLIVSCTVVFLIAKLATRNMSVENPGKLQNFMEWVIEFVQNQVAGTMDMKKGRPFVTLAVTLIMFIFVSNMLGLPFGIVMHPHSAEEATIFGQPIITAVEAFNSAAAAGQEPHVEIAFWKSPTADVSVAMALAAMIFILVHFLGITKNTKAYFKHYFEPYPVFFPINLIEQFSSLLTHGMRLYGNIFAGEVLISVILKLAAVNVVGMIASIPLMAIWQGFSIFVGAIQAFVFTILALVYISQKVETHDEH</sequence>
<organism evidence="13 14">
    <name type="scientific">Saccharibacillus brassicae</name>
    <dbReference type="NCBI Taxonomy" id="2583377"/>
    <lineage>
        <taxon>Bacteria</taxon>
        <taxon>Bacillati</taxon>
        <taxon>Bacillota</taxon>
        <taxon>Bacilli</taxon>
        <taxon>Bacillales</taxon>
        <taxon>Paenibacillaceae</taxon>
        <taxon>Saccharibacillus</taxon>
    </lineage>
</organism>
<proteinExistence type="inferred from homology"/>
<dbReference type="OrthoDB" id="9789241at2"/>
<dbReference type="Pfam" id="PF00119">
    <property type="entry name" value="ATP-synt_A"/>
    <property type="match status" value="1"/>
</dbReference>
<keyword evidence="9 11" id="KW-0472">Membrane</keyword>
<evidence type="ECO:0000256" key="11">
    <source>
        <dbReference type="HAMAP-Rule" id="MF_01393"/>
    </source>
</evidence>
<evidence type="ECO:0000256" key="12">
    <source>
        <dbReference type="RuleBase" id="RU000483"/>
    </source>
</evidence>
<evidence type="ECO:0000256" key="5">
    <source>
        <dbReference type="ARBA" id="ARBA00022692"/>
    </source>
</evidence>
<dbReference type="NCBIfam" id="TIGR01131">
    <property type="entry name" value="ATP_synt_6_or_A"/>
    <property type="match status" value="1"/>
</dbReference>
<comment type="subcellular location">
    <subcellularLocation>
        <location evidence="11 12">Cell membrane</location>
        <topology evidence="11 12">Multi-pass membrane protein</topology>
    </subcellularLocation>
    <subcellularLocation>
        <location evidence="1">Membrane</location>
        <topology evidence="1">Multi-pass membrane protein</topology>
    </subcellularLocation>
</comment>
<dbReference type="GO" id="GO:0005886">
    <property type="term" value="C:plasma membrane"/>
    <property type="evidence" value="ECO:0007669"/>
    <property type="project" value="UniProtKB-SubCell"/>
</dbReference>
<evidence type="ECO:0000256" key="1">
    <source>
        <dbReference type="ARBA" id="ARBA00004141"/>
    </source>
</evidence>
<evidence type="ECO:0000256" key="4">
    <source>
        <dbReference type="ARBA" id="ARBA00022547"/>
    </source>
</evidence>
<dbReference type="InterPro" id="IPR045082">
    <property type="entry name" value="ATP_syn_F0_a_bact/chloroplast"/>
</dbReference>
<feature type="transmembrane region" description="Helical" evidence="11">
    <location>
        <begin position="146"/>
        <end position="165"/>
    </location>
</feature>
<dbReference type="InterPro" id="IPR023011">
    <property type="entry name" value="ATP_synth_F0_asu_AS"/>
</dbReference>
<dbReference type="SUPFAM" id="SSF81336">
    <property type="entry name" value="F1F0 ATP synthase subunit A"/>
    <property type="match status" value="1"/>
</dbReference>
<evidence type="ECO:0000256" key="2">
    <source>
        <dbReference type="ARBA" id="ARBA00006810"/>
    </source>
</evidence>
<keyword evidence="5 11" id="KW-0812">Transmembrane</keyword>
<protein>
    <recommendedName>
        <fullName evidence="11 12">ATP synthase subunit a</fullName>
    </recommendedName>
    <alternativeName>
        <fullName evidence="11">ATP synthase F0 sector subunit a</fullName>
    </alternativeName>
    <alternativeName>
        <fullName evidence="11">F-ATPase subunit 6</fullName>
    </alternativeName>
</protein>
<dbReference type="Gene3D" id="1.20.120.220">
    <property type="entry name" value="ATP synthase, F0 complex, subunit A"/>
    <property type="match status" value="1"/>
</dbReference>
<evidence type="ECO:0000256" key="8">
    <source>
        <dbReference type="ARBA" id="ARBA00023065"/>
    </source>
</evidence>
<gene>
    <name evidence="11 13" type="primary">atpB</name>
    <name evidence="13" type="ORF">FFV09_08500</name>
</gene>
<dbReference type="InterPro" id="IPR000568">
    <property type="entry name" value="ATP_synth_F0_asu"/>
</dbReference>
<keyword evidence="11" id="KW-1003">Cell membrane</keyword>
<dbReference type="PANTHER" id="PTHR42823:SF3">
    <property type="entry name" value="ATP SYNTHASE SUBUNIT A, CHLOROPLASTIC"/>
    <property type="match status" value="1"/>
</dbReference>
<keyword evidence="3 11" id="KW-0813">Transport</keyword>
<reference evidence="13 14" key="1">
    <citation type="submission" date="2019-06" db="EMBL/GenBank/DDBJ databases">
        <title>Saccharibacillus brassicae sp. nov., an endophytic bacterium isolated from Chinese cabbage seeds (Brassica pekinensis).</title>
        <authorList>
            <person name="Jiang L."/>
            <person name="Lee J."/>
            <person name="Kim S.W."/>
        </authorList>
    </citation>
    <scope>NUCLEOTIDE SEQUENCE [LARGE SCALE GENOMIC DNA]</scope>
    <source>
        <strain evidence="14">KCTC 43072 / ATSA2</strain>
    </source>
</reference>
<evidence type="ECO:0000256" key="7">
    <source>
        <dbReference type="ARBA" id="ARBA00022989"/>
    </source>
</evidence>
<dbReference type="AlphaFoldDB" id="A0A4Y6UUT6"/>
<dbReference type="GO" id="GO:0042777">
    <property type="term" value="P:proton motive force-driven plasma membrane ATP synthesis"/>
    <property type="evidence" value="ECO:0007669"/>
    <property type="project" value="TreeGrafter"/>
</dbReference>
<comment type="function">
    <text evidence="11 12">Key component of the proton channel; it plays a direct role in the translocation of protons across the membrane.</text>
</comment>
<dbReference type="PANTHER" id="PTHR42823">
    <property type="entry name" value="ATP SYNTHASE SUBUNIT A, CHLOROPLASTIC"/>
    <property type="match status" value="1"/>
</dbReference>
<evidence type="ECO:0000313" key="14">
    <source>
        <dbReference type="Proteomes" id="UP000316968"/>
    </source>
</evidence>
<keyword evidence="6 11" id="KW-0375">Hydrogen ion transport</keyword>
<evidence type="ECO:0000256" key="6">
    <source>
        <dbReference type="ARBA" id="ARBA00022781"/>
    </source>
</evidence>
<evidence type="ECO:0000256" key="10">
    <source>
        <dbReference type="ARBA" id="ARBA00023310"/>
    </source>
</evidence>
<name>A0A4Y6UUT6_SACBS</name>
<keyword evidence="10 11" id="KW-0066">ATP synthesis</keyword>
<keyword evidence="14" id="KW-1185">Reference proteome</keyword>